<evidence type="ECO:0000313" key="2">
    <source>
        <dbReference type="EMBL" id="KAL2471537.1"/>
    </source>
</evidence>
<name>A0ABD1Q5S6_9LAMI</name>
<sequence length="177" mass="20342">MAYTSMCIVGTFTHSSCHQKPENTTTSRKGKEIVESSNVNKRTRRETPQYKTYLTEHADERAKTISNWTLHPERKVDLASVESSGVLEEVMAKGWTKLCAQPYKIYTPVVHEFLANFNPNIFENVEDEEEDHSFKTYVRGVWVRFSPADIQNYFGLEVGIETPISRIGMMWLNLASD</sequence>
<dbReference type="Proteomes" id="UP001604336">
    <property type="component" value="Unassembled WGS sequence"/>
</dbReference>
<accession>A0ABD1Q5S6</accession>
<feature type="compositionally biased region" description="Polar residues" evidence="1">
    <location>
        <begin position="18"/>
        <end position="27"/>
    </location>
</feature>
<gene>
    <name evidence="2" type="ORF">Adt_39673</name>
</gene>
<evidence type="ECO:0000256" key="1">
    <source>
        <dbReference type="SAM" id="MobiDB-lite"/>
    </source>
</evidence>
<dbReference type="AlphaFoldDB" id="A0ABD1Q5S6"/>
<evidence type="ECO:0000313" key="3">
    <source>
        <dbReference type="Proteomes" id="UP001604336"/>
    </source>
</evidence>
<organism evidence="2 3">
    <name type="scientific">Abeliophyllum distichum</name>
    <dbReference type="NCBI Taxonomy" id="126358"/>
    <lineage>
        <taxon>Eukaryota</taxon>
        <taxon>Viridiplantae</taxon>
        <taxon>Streptophyta</taxon>
        <taxon>Embryophyta</taxon>
        <taxon>Tracheophyta</taxon>
        <taxon>Spermatophyta</taxon>
        <taxon>Magnoliopsida</taxon>
        <taxon>eudicotyledons</taxon>
        <taxon>Gunneridae</taxon>
        <taxon>Pentapetalae</taxon>
        <taxon>asterids</taxon>
        <taxon>lamiids</taxon>
        <taxon>Lamiales</taxon>
        <taxon>Oleaceae</taxon>
        <taxon>Forsythieae</taxon>
        <taxon>Abeliophyllum</taxon>
    </lineage>
</organism>
<dbReference type="EMBL" id="JBFOLK010000012">
    <property type="protein sequence ID" value="KAL2471537.1"/>
    <property type="molecule type" value="Genomic_DNA"/>
</dbReference>
<feature type="region of interest" description="Disordered" evidence="1">
    <location>
        <begin position="18"/>
        <end position="46"/>
    </location>
</feature>
<protein>
    <submittedName>
        <fullName evidence="2">Uncharacterized protein</fullName>
    </submittedName>
</protein>
<proteinExistence type="predicted"/>
<reference evidence="3" key="1">
    <citation type="submission" date="2024-07" db="EMBL/GenBank/DDBJ databases">
        <title>Two chromosome-level genome assemblies of Korean endemic species Abeliophyllum distichum and Forsythia ovata (Oleaceae).</title>
        <authorList>
            <person name="Jang H."/>
        </authorList>
    </citation>
    <scope>NUCLEOTIDE SEQUENCE [LARGE SCALE GENOMIC DNA]</scope>
</reference>
<keyword evidence="3" id="KW-1185">Reference proteome</keyword>
<comment type="caution">
    <text evidence="2">The sequence shown here is derived from an EMBL/GenBank/DDBJ whole genome shotgun (WGS) entry which is preliminary data.</text>
</comment>